<dbReference type="SUPFAM" id="SSF53474">
    <property type="entry name" value="alpha/beta-Hydrolases"/>
    <property type="match status" value="1"/>
</dbReference>
<comment type="caution">
    <text evidence="4">The sequence shown here is derived from an EMBL/GenBank/DDBJ whole genome shotgun (WGS) entry which is preliminary data.</text>
</comment>
<evidence type="ECO:0000256" key="1">
    <source>
        <dbReference type="ARBA" id="ARBA00005622"/>
    </source>
</evidence>
<dbReference type="GO" id="GO:0016788">
    <property type="term" value="F:hydrolase activity, acting on ester bonds"/>
    <property type="evidence" value="ECO:0007669"/>
    <property type="project" value="TreeGrafter"/>
</dbReference>
<name>A0AA37WLI9_9ALTE</name>
<feature type="chain" id="PRO_5041241527" evidence="3">
    <location>
        <begin position="23"/>
        <end position="288"/>
    </location>
</feature>
<dbReference type="PANTHER" id="PTHR40841">
    <property type="entry name" value="SIDEROPHORE TRIACETYLFUSARININE C ESTERASE"/>
    <property type="match status" value="1"/>
</dbReference>
<dbReference type="AlphaFoldDB" id="A0AA37WLI9"/>
<organism evidence="4 5">
    <name type="scientific">Agaribacter marinus</name>
    <dbReference type="NCBI Taxonomy" id="1431249"/>
    <lineage>
        <taxon>Bacteria</taxon>
        <taxon>Pseudomonadati</taxon>
        <taxon>Pseudomonadota</taxon>
        <taxon>Gammaproteobacteria</taxon>
        <taxon>Alteromonadales</taxon>
        <taxon>Alteromonadaceae</taxon>
        <taxon>Agaribacter</taxon>
    </lineage>
</organism>
<dbReference type="InterPro" id="IPR052558">
    <property type="entry name" value="Siderophore_Hydrolase_D"/>
</dbReference>
<evidence type="ECO:0000256" key="2">
    <source>
        <dbReference type="ARBA" id="ARBA00022801"/>
    </source>
</evidence>
<evidence type="ECO:0000313" key="5">
    <source>
        <dbReference type="Proteomes" id="UP001156601"/>
    </source>
</evidence>
<reference evidence="4" key="1">
    <citation type="journal article" date="2014" name="Int. J. Syst. Evol. Microbiol.">
        <title>Complete genome sequence of Corynebacterium casei LMG S-19264T (=DSM 44701T), isolated from a smear-ripened cheese.</title>
        <authorList>
            <consortium name="US DOE Joint Genome Institute (JGI-PGF)"/>
            <person name="Walter F."/>
            <person name="Albersmeier A."/>
            <person name="Kalinowski J."/>
            <person name="Ruckert C."/>
        </authorList>
    </citation>
    <scope>NUCLEOTIDE SEQUENCE</scope>
    <source>
        <strain evidence="4">NBRC 110023</strain>
    </source>
</reference>
<keyword evidence="3" id="KW-0732">Signal</keyword>
<accession>A0AA37WLI9</accession>
<dbReference type="RefSeq" id="WP_284218589.1">
    <property type="nucleotide sequence ID" value="NZ_BSOT01000009.1"/>
</dbReference>
<dbReference type="Proteomes" id="UP001156601">
    <property type="component" value="Unassembled WGS sequence"/>
</dbReference>
<keyword evidence="2" id="KW-0378">Hydrolase</keyword>
<dbReference type="InterPro" id="IPR029058">
    <property type="entry name" value="AB_hydrolase_fold"/>
</dbReference>
<dbReference type="Gene3D" id="3.40.50.1820">
    <property type="entry name" value="alpha/beta hydrolase"/>
    <property type="match status" value="1"/>
</dbReference>
<keyword evidence="5" id="KW-1185">Reference proteome</keyword>
<gene>
    <name evidence="4" type="ORF">GCM10007852_31080</name>
</gene>
<feature type="signal peptide" evidence="3">
    <location>
        <begin position="1"/>
        <end position="22"/>
    </location>
</feature>
<dbReference type="EMBL" id="BSOT01000009">
    <property type="protein sequence ID" value="GLR72200.1"/>
    <property type="molecule type" value="Genomic_DNA"/>
</dbReference>
<evidence type="ECO:0000313" key="4">
    <source>
        <dbReference type="EMBL" id="GLR72200.1"/>
    </source>
</evidence>
<dbReference type="Pfam" id="PF00756">
    <property type="entry name" value="Esterase"/>
    <property type="match status" value="1"/>
</dbReference>
<dbReference type="InterPro" id="IPR000801">
    <property type="entry name" value="Esterase-like"/>
</dbReference>
<dbReference type="PANTHER" id="PTHR40841:SF2">
    <property type="entry name" value="SIDEROPHORE-DEGRADING ESTERASE (EUROFUNG)"/>
    <property type="match status" value="1"/>
</dbReference>
<reference evidence="4" key="2">
    <citation type="submission" date="2023-01" db="EMBL/GenBank/DDBJ databases">
        <title>Draft genome sequence of Agaribacter marinus strain NBRC 110023.</title>
        <authorList>
            <person name="Sun Q."/>
            <person name="Mori K."/>
        </authorList>
    </citation>
    <scope>NUCLEOTIDE SEQUENCE</scope>
    <source>
        <strain evidence="4">NBRC 110023</strain>
    </source>
</reference>
<comment type="similarity">
    <text evidence="1">Belongs to the esterase D family.</text>
</comment>
<protein>
    <submittedName>
        <fullName evidence="4">Esterase</fullName>
    </submittedName>
</protein>
<sequence>MKLSFVRRVALFLLLYTGVSKAFLAESDGFQIVNSKVVTIDSTVLGRKYDLFIKLPHDYFWEKSRLKKYPVLYLNDGPHTFKVAAGVTHFREMDRVIVVGVSFAHGENGQYSRVRDLTPVVDDTWTKYKTGGAPSYLEFFEDEVISYIEDNYRANSDQRILSGHSLGGSFGTWVLLTKPDLFSNYILTSPSLWYKNNWIFDVEKKFFSKSKLLDANVYFATGALETLKHGMRHNMVNGQVKFVKQLRSRDYQGLTLEEDVVNGTDHYSTYPVGLSKGLMFIYKQLSLP</sequence>
<evidence type="ECO:0000256" key="3">
    <source>
        <dbReference type="SAM" id="SignalP"/>
    </source>
</evidence>
<proteinExistence type="inferred from homology"/>